<protein>
    <submittedName>
        <fullName evidence="2">Antibiotic biosynthesis monooxygenase</fullName>
    </submittedName>
</protein>
<feature type="domain" description="ABM" evidence="1">
    <location>
        <begin position="11"/>
        <end position="103"/>
    </location>
</feature>
<dbReference type="Gene3D" id="3.30.70.100">
    <property type="match status" value="1"/>
</dbReference>
<dbReference type="EMBL" id="JADEXF010000045">
    <property type="protein sequence ID" value="MBE9103829.1"/>
    <property type="molecule type" value="Genomic_DNA"/>
</dbReference>
<accession>A0ABR9TU04</accession>
<reference evidence="2 3" key="1">
    <citation type="submission" date="2020-10" db="EMBL/GenBank/DDBJ databases">
        <authorList>
            <person name="Castelo-Branco R."/>
            <person name="Eusebio N."/>
            <person name="Adriana R."/>
            <person name="Vieira A."/>
            <person name="Brugerolle De Fraissinette N."/>
            <person name="Rezende De Castro R."/>
            <person name="Schneider M.P."/>
            <person name="Vasconcelos V."/>
            <person name="Leao P.N."/>
        </authorList>
    </citation>
    <scope>NUCLEOTIDE SEQUENCE [LARGE SCALE GENOMIC DNA]</scope>
    <source>
        <strain evidence="2 3">LEGE 07299</strain>
    </source>
</reference>
<dbReference type="RefSeq" id="WP_194040937.1">
    <property type="nucleotide sequence ID" value="NZ_JADEXF010000045.1"/>
</dbReference>
<comment type="caution">
    <text evidence="2">The sequence shown here is derived from an EMBL/GenBank/DDBJ whole genome shotgun (WGS) entry which is preliminary data.</text>
</comment>
<keyword evidence="2" id="KW-0560">Oxidoreductase</keyword>
<dbReference type="Pfam" id="PF03992">
    <property type="entry name" value="ABM"/>
    <property type="match status" value="1"/>
</dbReference>
<evidence type="ECO:0000313" key="2">
    <source>
        <dbReference type="EMBL" id="MBE9103829.1"/>
    </source>
</evidence>
<evidence type="ECO:0000313" key="3">
    <source>
        <dbReference type="Proteomes" id="UP000647836"/>
    </source>
</evidence>
<keyword evidence="3" id="KW-1185">Reference proteome</keyword>
<proteinExistence type="predicted"/>
<organism evidence="2 3">
    <name type="scientific">Nostoc cf. edaphicum LEGE 07299</name>
    <dbReference type="NCBI Taxonomy" id="2777974"/>
    <lineage>
        <taxon>Bacteria</taxon>
        <taxon>Bacillati</taxon>
        <taxon>Cyanobacteriota</taxon>
        <taxon>Cyanophyceae</taxon>
        <taxon>Nostocales</taxon>
        <taxon>Nostocaceae</taxon>
        <taxon>Nostoc</taxon>
    </lineage>
</organism>
<dbReference type="InterPro" id="IPR011008">
    <property type="entry name" value="Dimeric_a/b-barrel"/>
</dbReference>
<keyword evidence="2" id="KW-0503">Monooxygenase</keyword>
<dbReference type="SUPFAM" id="SSF54909">
    <property type="entry name" value="Dimeric alpha+beta barrel"/>
    <property type="match status" value="1"/>
</dbReference>
<name>A0ABR9TU04_9NOSO</name>
<sequence>MPSISENNEIFTVIIMFTVEPEQQQKLVDVIISEVERWVQYRPGLVSSHFHKSLDGTRIVNYAQWATEEAWQAFTQDTEATVLRQKIESVGKEISQDVHSYKVYRSIEPAKI</sequence>
<gene>
    <name evidence="2" type="ORF">IQ229_02380</name>
</gene>
<evidence type="ECO:0000259" key="1">
    <source>
        <dbReference type="PROSITE" id="PS51725"/>
    </source>
</evidence>
<dbReference type="InterPro" id="IPR007138">
    <property type="entry name" value="ABM_dom"/>
</dbReference>
<dbReference type="PROSITE" id="PS51725">
    <property type="entry name" value="ABM"/>
    <property type="match status" value="1"/>
</dbReference>
<dbReference type="GO" id="GO:0004497">
    <property type="term" value="F:monooxygenase activity"/>
    <property type="evidence" value="ECO:0007669"/>
    <property type="project" value="UniProtKB-KW"/>
</dbReference>
<dbReference type="Proteomes" id="UP000647836">
    <property type="component" value="Unassembled WGS sequence"/>
</dbReference>